<evidence type="ECO:0000256" key="3">
    <source>
        <dbReference type="ARBA" id="ARBA00022664"/>
    </source>
</evidence>
<dbReference type="PANTHER" id="PTHR34811:SF1">
    <property type="entry name" value="MATURASE K"/>
    <property type="match status" value="1"/>
</dbReference>
<feature type="region of interest" description="Disordered" evidence="6">
    <location>
        <begin position="1"/>
        <end position="26"/>
    </location>
</feature>
<keyword evidence="3" id="KW-0507">mRNA processing</keyword>
<evidence type="ECO:0000256" key="1">
    <source>
        <dbReference type="ARBA" id="ARBA00004474"/>
    </source>
</evidence>
<feature type="domain" description="Domain X" evidence="7">
    <location>
        <begin position="121"/>
        <end position="234"/>
    </location>
</feature>
<proteinExistence type="predicted"/>
<dbReference type="PANTHER" id="PTHR34811">
    <property type="entry name" value="MATURASE K"/>
    <property type="match status" value="1"/>
</dbReference>
<keyword evidence="5" id="KW-0694">RNA-binding</keyword>
<dbReference type="EMBL" id="CM026428">
    <property type="protein sequence ID" value="KAG0568160.1"/>
    <property type="molecule type" value="Genomic_DNA"/>
</dbReference>
<feature type="compositionally biased region" description="Basic and acidic residues" evidence="6">
    <location>
        <begin position="12"/>
        <end position="25"/>
    </location>
</feature>
<dbReference type="InterPro" id="IPR002866">
    <property type="entry name" value="Maturase_MatK"/>
</dbReference>
<evidence type="ECO:0000256" key="4">
    <source>
        <dbReference type="ARBA" id="ARBA00022694"/>
    </source>
</evidence>
<protein>
    <recommendedName>
        <fullName evidence="7">Domain X domain-containing protein</fullName>
    </recommendedName>
</protein>
<comment type="subcellular location">
    <subcellularLocation>
        <location evidence="1">Plastid</location>
    </subcellularLocation>
</comment>
<evidence type="ECO:0000256" key="5">
    <source>
        <dbReference type="ARBA" id="ARBA00022884"/>
    </source>
</evidence>
<evidence type="ECO:0000313" key="9">
    <source>
        <dbReference type="Proteomes" id="UP000822688"/>
    </source>
</evidence>
<dbReference type="Proteomes" id="UP000822688">
    <property type="component" value="Chromosome 7"/>
</dbReference>
<evidence type="ECO:0000259" key="7">
    <source>
        <dbReference type="Pfam" id="PF01348"/>
    </source>
</evidence>
<keyword evidence="2" id="KW-0934">Plastid</keyword>
<organism evidence="8 9">
    <name type="scientific">Ceratodon purpureus</name>
    <name type="common">Fire moss</name>
    <name type="synonym">Dicranum purpureum</name>
    <dbReference type="NCBI Taxonomy" id="3225"/>
    <lineage>
        <taxon>Eukaryota</taxon>
        <taxon>Viridiplantae</taxon>
        <taxon>Streptophyta</taxon>
        <taxon>Embryophyta</taxon>
        <taxon>Bryophyta</taxon>
        <taxon>Bryophytina</taxon>
        <taxon>Bryopsida</taxon>
        <taxon>Dicranidae</taxon>
        <taxon>Pseudoditrichales</taxon>
        <taxon>Ditrichaceae</taxon>
        <taxon>Ceratodon</taxon>
    </lineage>
</organism>
<dbReference type="Pfam" id="PF01348">
    <property type="entry name" value="Intron_maturas2"/>
    <property type="match status" value="1"/>
</dbReference>
<feature type="region of interest" description="Disordered" evidence="6">
    <location>
        <begin position="84"/>
        <end position="116"/>
    </location>
</feature>
<dbReference type="GO" id="GO:0008033">
    <property type="term" value="P:tRNA processing"/>
    <property type="evidence" value="ECO:0007669"/>
    <property type="project" value="UniProtKB-KW"/>
</dbReference>
<reference evidence="8" key="1">
    <citation type="submission" date="2020-06" db="EMBL/GenBank/DDBJ databases">
        <title>WGS assembly of Ceratodon purpureus strain R40.</title>
        <authorList>
            <person name="Carey S.B."/>
            <person name="Jenkins J."/>
            <person name="Shu S."/>
            <person name="Lovell J.T."/>
            <person name="Sreedasyam A."/>
            <person name="Maumus F."/>
            <person name="Tiley G.P."/>
            <person name="Fernandez-Pozo N."/>
            <person name="Barry K."/>
            <person name="Chen C."/>
            <person name="Wang M."/>
            <person name="Lipzen A."/>
            <person name="Daum C."/>
            <person name="Saski C.A."/>
            <person name="Payton A.C."/>
            <person name="Mcbreen J.C."/>
            <person name="Conrad R.E."/>
            <person name="Kollar L.M."/>
            <person name="Olsson S."/>
            <person name="Huttunen S."/>
            <person name="Landis J.B."/>
            <person name="Wickett N.J."/>
            <person name="Johnson M.G."/>
            <person name="Rensing S.A."/>
            <person name="Grimwood J."/>
            <person name="Schmutz J."/>
            <person name="Mcdaniel S.F."/>
        </authorList>
    </citation>
    <scope>NUCLEOTIDE SEQUENCE</scope>
    <source>
        <strain evidence="8">R40</strain>
    </source>
</reference>
<name>A0A8T0HA63_CERPU</name>
<sequence>MRRRSSASGHSRARDRQRQSERTSERACVSVCVKLSSSSSATTMAHWLRNLMHGLSMPRLHPHLHSLPPTPALQRCLTFRFSPVSRSPSPALASTTSNTAHHHHHHHDDDDDDAAAASRPRLLAPVRHLLSDAVQRGYAKYNSQGLARATSNPKFVAAPDAAIVLHYSAIIRSIVNYYSFVHSRSSLWKVTSIYRKSCALTLARKHSLRSAQAAFSKFGPKLRISTPDSKDDVVLFYPDSLKTTGKFNIHAPRYSQVAILQEPFEKKRWR</sequence>
<evidence type="ECO:0000313" key="8">
    <source>
        <dbReference type="EMBL" id="KAG0568160.1"/>
    </source>
</evidence>
<evidence type="ECO:0000256" key="6">
    <source>
        <dbReference type="SAM" id="MobiDB-lite"/>
    </source>
</evidence>
<evidence type="ECO:0000256" key="2">
    <source>
        <dbReference type="ARBA" id="ARBA00022640"/>
    </source>
</evidence>
<gene>
    <name evidence="8" type="ORF">KC19_7G191300</name>
</gene>
<feature type="compositionally biased region" description="Basic residues" evidence="6">
    <location>
        <begin position="1"/>
        <end position="11"/>
    </location>
</feature>
<dbReference type="GO" id="GO:0003723">
    <property type="term" value="F:RNA binding"/>
    <property type="evidence" value="ECO:0007669"/>
    <property type="project" value="UniProtKB-KW"/>
</dbReference>
<dbReference type="GO" id="GO:0009507">
    <property type="term" value="C:chloroplast"/>
    <property type="evidence" value="ECO:0007669"/>
    <property type="project" value="InterPro"/>
</dbReference>
<dbReference type="GO" id="GO:0006397">
    <property type="term" value="P:mRNA processing"/>
    <property type="evidence" value="ECO:0007669"/>
    <property type="project" value="UniProtKB-KW"/>
</dbReference>
<dbReference type="AlphaFoldDB" id="A0A8T0HA63"/>
<accession>A0A8T0HA63</accession>
<dbReference type="InterPro" id="IPR024937">
    <property type="entry name" value="Domain_X"/>
</dbReference>
<keyword evidence="4" id="KW-0819">tRNA processing</keyword>
<comment type="caution">
    <text evidence="8">The sequence shown here is derived from an EMBL/GenBank/DDBJ whole genome shotgun (WGS) entry which is preliminary data.</text>
</comment>
<keyword evidence="9" id="KW-1185">Reference proteome</keyword>